<name>A0ABQ9C0L5_9ROSI</name>
<dbReference type="EMBL" id="JAPFFI010000006">
    <property type="protein sequence ID" value="KAJ6391833.1"/>
    <property type="molecule type" value="Genomic_DNA"/>
</dbReference>
<evidence type="ECO:0000256" key="1">
    <source>
        <dbReference type="SAM" id="MobiDB-lite"/>
    </source>
</evidence>
<reference evidence="2" key="1">
    <citation type="submission" date="2022-10" db="EMBL/GenBank/DDBJ databases">
        <authorList>
            <person name="Hyden B.L."/>
            <person name="Feng K."/>
            <person name="Yates T."/>
            <person name="Jawdy S."/>
            <person name="Smart L.B."/>
            <person name="Muchero W."/>
        </authorList>
    </citation>
    <scope>NUCLEOTIDE SEQUENCE</scope>
    <source>
        <tissue evidence="2">Shoot tip</tissue>
    </source>
</reference>
<dbReference type="Proteomes" id="UP001141253">
    <property type="component" value="Chromosome 2"/>
</dbReference>
<organism evidence="2 3">
    <name type="scientific">Salix suchowensis</name>
    <dbReference type="NCBI Taxonomy" id="1278906"/>
    <lineage>
        <taxon>Eukaryota</taxon>
        <taxon>Viridiplantae</taxon>
        <taxon>Streptophyta</taxon>
        <taxon>Embryophyta</taxon>
        <taxon>Tracheophyta</taxon>
        <taxon>Spermatophyta</taxon>
        <taxon>Magnoliopsida</taxon>
        <taxon>eudicotyledons</taxon>
        <taxon>Gunneridae</taxon>
        <taxon>Pentapetalae</taxon>
        <taxon>rosids</taxon>
        <taxon>fabids</taxon>
        <taxon>Malpighiales</taxon>
        <taxon>Salicaceae</taxon>
        <taxon>Saliceae</taxon>
        <taxon>Salix</taxon>
    </lineage>
</organism>
<evidence type="ECO:0000313" key="2">
    <source>
        <dbReference type="EMBL" id="KAJ6391833.1"/>
    </source>
</evidence>
<feature type="compositionally biased region" description="Polar residues" evidence="1">
    <location>
        <begin position="95"/>
        <end position="106"/>
    </location>
</feature>
<sequence length="106" mass="12080">MGEKILHSSYTIYRRSLILPQFTTTGTSYSKYTEINSKTQYCPVLILERRKKASPPCRNTPDHDSPGRRTHLRSHLIDAQSKTASQTARHARQFQAGSTKLTDSEK</sequence>
<reference evidence="2" key="2">
    <citation type="journal article" date="2023" name="Int. J. Mol. Sci.">
        <title>De Novo Assembly and Annotation of 11 Diverse Shrub Willow (Salix) Genomes Reveals Novel Gene Organization in Sex-Linked Regions.</title>
        <authorList>
            <person name="Hyden B."/>
            <person name="Feng K."/>
            <person name="Yates T.B."/>
            <person name="Jawdy S."/>
            <person name="Cereghino C."/>
            <person name="Smart L.B."/>
            <person name="Muchero W."/>
        </authorList>
    </citation>
    <scope>NUCLEOTIDE SEQUENCE</scope>
    <source>
        <tissue evidence="2">Shoot tip</tissue>
    </source>
</reference>
<protein>
    <submittedName>
        <fullName evidence="2">Uncharacterized protein</fullName>
    </submittedName>
</protein>
<gene>
    <name evidence="2" type="ORF">OIU77_025738</name>
</gene>
<proteinExistence type="predicted"/>
<accession>A0ABQ9C0L5</accession>
<feature type="region of interest" description="Disordered" evidence="1">
    <location>
        <begin position="50"/>
        <end position="106"/>
    </location>
</feature>
<evidence type="ECO:0000313" key="3">
    <source>
        <dbReference type="Proteomes" id="UP001141253"/>
    </source>
</evidence>
<comment type="caution">
    <text evidence="2">The sequence shown here is derived from an EMBL/GenBank/DDBJ whole genome shotgun (WGS) entry which is preliminary data.</text>
</comment>
<keyword evidence="3" id="KW-1185">Reference proteome</keyword>